<keyword evidence="5" id="KW-0653">Protein transport</keyword>
<organism evidence="6 7">
    <name type="scientific">Kingdonia uniflora</name>
    <dbReference type="NCBI Taxonomy" id="39325"/>
    <lineage>
        <taxon>Eukaryota</taxon>
        <taxon>Viridiplantae</taxon>
        <taxon>Streptophyta</taxon>
        <taxon>Embryophyta</taxon>
        <taxon>Tracheophyta</taxon>
        <taxon>Spermatophyta</taxon>
        <taxon>Magnoliopsida</taxon>
        <taxon>Ranunculales</taxon>
        <taxon>Circaeasteraceae</taxon>
        <taxon>Kingdonia</taxon>
    </lineage>
</organism>
<evidence type="ECO:0000256" key="3">
    <source>
        <dbReference type="ARBA" id="ARBA00022490"/>
    </source>
</evidence>
<dbReference type="InterPro" id="IPR011989">
    <property type="entry name" value="ARM-like"/>
</dbReference>
<dbReference type="GO" id="GO:0005737">
    <property type="term" value="C:cytoplasm"/>
    <property type="evidence" value="ECO:0007669"/>
    <property type="project" value="UniProtKB-SubCell"/>
</dbReference>
<name>A0A7J7KZ82_9MAGN</name>
<evidence type="ECO:0000256" key="2">
    <source>
        <dbReference type="ARBA" id="ARBA00022448"/>
    </source>
</evidence>
<protein>
    <submittedName>
        <fullName evidence="6">Uncharacterized protein</fullName>
    </submittedName>
</protein>
<dbReference type="AlphaFoldDB" id="A0A7J7KZ82"/>
<dbReference type="InterPro" id="IPR016024">
    <property type="entry name" value="ARM-type_fold"/>
</dbReference>
<evidence type="ECO:0000256" key="5">
    <source>
        <dbReference type="ARBA" id="ARBA00022927"/>
    </source>
</evidence>
<gene>
    <name evidence="6" type="ORF">GIB67_028261</name>
</gene>
<dbReference type="Gene3D" id="1.25.10.10">
    <property type="entry name" value="Leucine-rich Repeat Variant"/>
    <property type="match status" value="1"/>
</dbReference>
<dbReference type="InterPro" id="IPR040122">
    <property type="entry name" value="Importin_beta"/>
</dbReference>
<accession>A0A7J7KZ82</accession>
<evidence type="ECO:0000256" key="4">
    <source>
        <dbReference type="ARBA" id="ARBA00022737"/>
    </source>
</evidence>
<dbReference type="EMBL" id="JACGCM010002781">
    <property type="protein sequence ID" value="KAF6135690.1"/>
    <property type="molecule type" value="Genomic_DNA"/>
</dbReference>
<keyword evidence="2" id="KW-0813">Transport</keyword>
<dbReference type="OrthoDB" id="951172at2759"/>
<keyword evidence="4" id="KW-0677">Repeat</keyword>
<dbReference type="PANTHER" id="PTHR10527">
    <property type="entry name" value="IMPORTIN BETA"/>
    <property type="match status" value="1"/>
</dbReference>
<keyword evidence="3" id="KW-0963">Cytoplasm</keyword>
<reference evidence="6 7" key="1">
    <citation type="journal article" date="2020" name="IScience">
        <title>Genome Sequencing of the Endangered Kingdonia uniflora (Circaeasteraceae, Ranunculales) Reveals Potential Mechanisms of Evolutionary Specialization.</title>
        <authorList>
            <person name="Sun Y."/>
            <person name="Deng T."/>
            <person name="Zhang A."/>
            <person name="Moore M.J."/>
            <person name="Landis J.B."/>
            <person name="Lin N."/>
            <person name="Zhang H."/>
            <person name="Zhang X."/>
            <person name="Huang J."/>
            <person name="Zhang X."/>
            <person name="Sun H."/>
            <person name="Wang H."/>
        </authorList>
    </citation>
    <scope>NUCLEOTIDE SEQUENCE [LARGE SCALE GENOMIC DNA]</scope>
    <source>
        <strain evidence="6">TB1705</strain>
        <tissue evidence="6">Leaf</tissue>
    </source>
</reference>
<dbReference type="GO" id="GO:0006606">
    <property type="term" value="P:protein import into nucleus"/>
    <property type="evidence" value="ECO:0007669"/>
    <property type="project" value="InterPro"/>
</dbReference>
<evidence type="ECO:0000256" key="1">
    <source>
        <dbReference type="ARBA" id="ARBA00004496"/>
    </source>
</evidence>
<proteinExistence type="predicted"/>
<keyword evidence="7" id="KW-1185">Reference proteome</keyword>
<dbReference type="Proteomes" id="UP000541444">
    <property type="component" value="Unassembled WGS sequence"/>
</dbReference>
<sequence length="168" mass="18563">MCDHSIKSSLAYHHWGYNKRNLRILYDAIGTLADAVGEELNQPRYLEILMPPLIAKWQLLSNTDKDIFPLLECFTSIAQALGPGFSQFAEPVFGRCINLIKTQHLAKVDPTIAGVQYDKEFIVCSLDLLSGLTEGLGSGIESLKGDSRGRIIVDPRGVEVPFTICSII</sequence>
<comment type="subcellular location">
    <subcellularLocation>
        <location evidence="1">Cytoplasm</location>
    </subcellularLocation>
</comment>
<dbReference type="SUPFAM" id="SSF48371">
    <property type="entry name" value="ARM repeat"/>
    <property type="match status" value="1"/>
</dbReference>
<comment type="caution">
    <text evidence="6">The sequence shown here is derived from an EMBL/GenBank/DDBJ whole genome shotgun (WGS) entry which is preliminary data.</text>
</comment>
<evidence type="ECO:0000313" key="6">
    <source>
        <dbReference type="EMBL" id="KAF6135690.1"/>
    </source>
</evidence>
<evidence type="ECO:0000313" key="7">
    <source>
        <dbReference type="Proteomes" id="UP000541444"/>
    </source>
</evidence>